<organism evidence="8 9">
    <name type="scientific">Corallococcus exiguus</name>
    <dbReference type="NCBI Taxonomy" id="83462"/>
    <lineage>
        <taxon>Bacteria</taxon>
        <taxon>Pseudomonadati</taxon>
        <taxon>Myxococcota</taxon>
        <taxon>Myxococcia</taxon>
        <taxon>Myxococcales</taxon>
        <taxon>Cystobacterineae</taxon>
        <taxon>Myxococcaceae</taxon>
        <taxon>Corallococcus</taxon>
    </lineage>
</organism>
<dbReference type="GO" id="GO:0009279">
    <property type="term" value="C:cell outer membrane"/>
    <property type="evidence" value="ECO:0007669"/>
    <property type="project" value="UniProtKB-SubCell"/>
</dbReference>
<evidence type="ECO:0000313" key="8">
    <source>
        <dbReference type="EMBL" id="NBC44573.1"/>
    </source>
</evidence>
<dbReference type="SUPFAM" id="SSF103088">
    <property type="entry name" value="OmpA-like"/>
    <property type="match status" value="1"/>
</dbReference>
<feature type="chain" id="PRO_5031118935" evidence="6">
    <location>
        <begin position="23"/>
        <end position="174"/>
    </location>
</feature>
<evidence type="ECO:0000256" key="6">
    <source>
        <dbReference type="SAM" id="SignalP"/>
    </source>
</evidence>
<dbReference type="PRINTS" id="PR01021">
    <property type="entry name" value="OMPADOMAIN"/>
</dbReference>
<keyword evidence="2 4" id="KW-0472">Membrane</keyword>
<dbReference type="AlphaFoldDB" id="A0A7X4YFP6"/>
<dbReference type="Pfam" id="PF00691">
    <property type="entry name" value="OmpA"/>
    <property type="match status" value="1"/>
</dbReference>
<evidence type="ECO:0000313" key="9">
    <source>
        <dbReference type="Proteomes" id="UP000537825"/>
    </source>
</evidence>
<feature type="signal peptide" evidence="6">
    <location>
        <begin position="1"/>
        <end position="22"/>
    </location>
</feature>
<keyword evidence="9" id="KW-1185">Reference proteome</keyword>
<feature type="compositionally biased region" description="Low complexity" evidence="5">
    <location>
        <begin position="25"/>
        <end position="41"/>
    </location>
</feature>
<gene>
    <name evidence="8" type="ORF">GTZ93_32710</name>
</gene>
<dbReference type="CDD" id="cd07185">
    <property type="entry name" value="OmpA_C-like"/>
    <property type="match status" value="1"/>
</dbReference>
<dbReference type="EMBL" id="JAAAPK010000010">
    <property type="protein sequence ID" value="NBC44573.1"/>
    <property type="molecule type" value="Genomic_DNA"/>
</dbReference>
<feature type="domain" description="OmpA-like" evidence="7">
    <location>
        <begin position="54"/>
        <end position="167"/>
    </location>
</feature>
<dbReference type="RefSeq" id="WP_139915121.1">
    <property type="nucleotide sequence ID" value="NZ_CBCSLE010000006.1"/>
</dbReference>
<dbReference type="PANTHER" id="PTHR30329">
    <property type="entry name" value="STATOR ELEMENT OF FLAGELLAR MOTOR COMPLEX"/>
    <property type="match status" value="1"/>
</dbReference>
<protein>
    <submittedName>
        <fullName evidence="8">OmpA family protein</fullName>
    </submittedName>
</protein>
<proteinExistence type="predicted"/>
<comment type="caution">
    <text evidence="8">The sequence shown here is derived from an EMBL/GenBank/DDBJ whole genome shotgun (WGS) entry which is preliminary data.</text>
</comment>
<comment type="subcellular location">
    <subcellularLocation>
        <location evidence="1">Cell outer membrane</location>
    </subcellularLocation>
</comment>
<dbReference type="Proteomes" id="UP000537825">
    <property type="component" value="Unassembled WGS sequence"/>
</dbReference>
<dbReference type="InterPro" id="IPR006664">
    <property type="entry name" value="OMP_bac"/>
</dbReference>
<reference evidence="8 9" key="1">
    <citation type="submission" date="2020-01" db="EMBL/GenBank/DDBJ databases">
        <title>The draft genome sequence of Corallococcus exiguus DSM 14696.</title>
        <authorList>
            <person name="Zhang X."/>
            <person name="Zhu H."/>
        </authorList>
    </citation>
    <scope>NUCLEOTIDE SEQUENCE [LARGE SCALE GENOMIC DNA]</scope>
    <source>
        <strain evidence="8 9">DSM 14696</strain>
    </source>
</reference>
<dbReference type="PROSITE" id="PS51123">
    <property type="entry name" value="OMPA_2"/>
    <property type="match status" value="1"/>
</dbReference>
<dbReference type="InterPro" id="IPR006665">
    <property type="entry name" value="OmpA-like"/>
</dbReference>
<feature type="region of interest" description="Disordered" evidence="5">
    <location>
        <begin position="25"/>
        <end position="53"/>
    </location>
</feature>
<evidence type="ECO:0000256" key="4">
    <source>
        <dbReference type="PROSITE-ProRule" id="PRU00473"/>
    </source>
</evidence>
<accession>A0A7X4YFP6</accession>
<dbReference type="PANTHER" id="PTHR30329:SF21">
    <property type="entry name" value="LIPOPROTEIN YIAD-RELATED"/>
    <property type="match status" value="1"/>
</dbReference>
<evidence type="ECO:0000256" key="2">
    <source>
        <dbReference type="ARBA" id="ARBA00023136"/>
    </source>
</evidence>
<dbReference type="Gene3D" id="3.30.1330.60">
    <property type="entry name" value="OmpA-like domain"/>
    <property type="match status" value="1"/>
</dbReference>
<dbReference type="InterPro" id="IPR036737">
    <property type="entry name" value="OmpA-like_sf"/>
</dbReference>
<keyword evidence="6" id="KW-0732">Signal</keyword>
<evidence type="ECO:0000259" key="7">
    <source>
        <dbReference type="PROSITE" id="PS51123"/>
    </source>
</evidence>
<evidence type="ECO:0000256" key="1">
    <source>
        <dbReference type="ARBA" id="ARBA00004442"/>
    </source>
</evidence>
<evidence type="ECO:0000256" key="5">
    <source>
        <dbReference type="SAM" id="MobiDB-lite"/>
    </source>
</evidence>
<name>A0A7X4YFP6_9BACT</name>
<dbReference type="PROSITE" id="PS51257">
    <property type="entry name" value="PROKAR_LIPOPROTEIN"/>
    <property type="match status" value="1"/>
</dbReference>
<evidence type="ECO:0000256" key="3">
    <source>
        <dbReference type="ARBA" id="ARBA00023237"/>
    </source>
</evidence>
<keyword evidence="3" id="KW-0998">Cell outer membrane</keyword>
<dbReference type="InterPro" id="IPR050330">
    <property type="entry name" value="Bact_OuterMem_StrucFunc"/>
</dbReference>
<sequence>MNRTHLVLLLSVIGLTGCARRAANTSTADAATHPPAPTASDRGNAARPTPDDEEQALAALNASPIYFPLDSSMLPSEATDELSRIAQALRQRGLAKVTVAGHTCELGTTEYNIALGQRRAASVRAYLVNLGVEPGRISVISYGEERPADPNAPEKNRRAEFSFRLAEQARAGDL</sequence>